<sequence length="143" mass="16774">MNITIYNTSREDKSEWEWSQNLGQNKFYKAAGWSNFAFAEGLALDLFKQKLSKVPFKDESLSREEIEKLKLILENKIKELLSTRIPEPDVRTKVDFLGQTIGINFTPLGRNVQDNWIDKFFRAYKICEECLEENKPVYLSITE</sequence>
<protein>
    <submittedName>
        <fullName evidence="1">Uncharacterized protein</fullName>
    </submittedName>
</protein>
<organism evidence="1 2">
    <name type="scientific">Chryseobacterium artocarpi</name>
    <dbReference type="NCBI Taxonomy" id="1414727"/>
    <lineage>
        <taxon>Bacteria</taxon>
        <taxon>Pseudomonadati</taxon>
        <taxon>Bacteroidota</taxon>
        <taxon>Flavobacteriia</taxon>
        <taxon>Flavobacteriales</taxon>
        <taxon>Weeksellaceae</taxon>
        <taxon>Chryseobacterium group</taxon>
        <taxon>Chryseobacterium</taxon>
    </lineage>
</organism>
<gene>
    <name evidence="1" type="ORF">BBI01_04965</name>
</gene>
<proteinExistence type="predicted"/>
<reference evidence="1 2" key="1">
    <citation type="submission" date="2016-07" db="EMBL/GenBank/DDBJ databases">
        <authorList>
            <person name="Jeong J.-J."/>
            <person name="Kim D.W."/>
            <person name="Sang M.K."/>
            <person name="Choi I.-G."/>
            <person name="Kim K.D."/>
        </authorList>
    </citation>
    <scope>NUCLEOTIDE SEQUENCE [LARGE SCALE GENOMIC DNA]</scope>
    <source>
        <strain evidence="1 2">UTM-3</strain>
    </source>
</reference>
<dbReference type="AlphaFoldDB" id="A0A1B8ZWS3"/>
<evidence type="ECO:0000313" key="1">
    <source>
        <dbReference type="EMBL" id="OCA76050.1"/>
    </source>
</evidence>
<comment type="caution">
    <text evidence="1">The sequence shown here is derived from an EMBL/GenBank/DDBJ whole genome shotgun (WGS) entry which is preliminary data.</text>
</comment>
<dbReference type="OrthoDB" id="1262115at2"/>
<dbReference type="RefSeq" id="WP_065393723.1">
    <property type="nucleotide sequence ID" value="NZ_MAYH01000012.1"/>
</dbReference>
<keyword evidence="2" id="KW-1185">Reference proteome</keyword>
<evidence type="ECO:0000313" key="2">
    <source>
        <dbReference type="Proteomes" id="UP000092651"/>
    </source>
</evidence>
<dbReference type="Proteomes" id="UP000092651">
    <property type="component" value="Unassembled WGS sequence"/>
</dbReference>
<accession>A0A1B8ZWS3</accession>
<dbReference type="EMBL" id="MAYH01000012">
    <property type="protein sequence ID" value="OCA76050.1"/>
    <property type="molecule type" value="Genomic_DNA"/>
</dbReference>
<name>A0A1B8ZWS3_9FLAO</name>